<dbReference type="OMA" id="FNYPNDP"/>
<dbReference type="RefSeq" id="XP_018023590.1">
    <property type="nucleotide sequence ID" value="XM_018168101.2"/>
</dbReference>
<evidence type="ECO:0000256" key="5">
    <source>
        <dbReference type="ARBA" id="ARBA00023295"/>
    </source>
</evidence>
<proteinExistence type="inferred from homology"/>
<dbReference type="SUPFAM" id="SSF51445">
    <property type="entry name" value="(Trans)glycosidases"/>
    <property type="match status" value="1"/>
</dbReference>
<organism evidence="10 11">
    <name type="scientific">Hyalella azteca</name>
    <name type="common">Amphipod</name>
    <dbReference type="NCBI Taxonomy" id="294128"/>
    <lineage>
        <taxon>Eukaryota</taxon>
        <taxon>Metazoa</taxon>
        <taxon>Ecdysozoa</taxon>
        <taxon>Arthropoda</taxon>
        <taxon>Crustacea</taxon>
        <taxon>Multicrustacea</taxon>
        <taxon>Malacostraca</taxon>
        <taxon>Eumalacostraca</taxon>
        <taxon>Peracarida</taxon>
        <taxon>Amphipoda</taxon>
        <taxon>Senticaudata</taxon>
        <taxon>Talitrida</taxon>
        <taxon>Talitroidea</taxon>
        <taxon>Hyalellidae</taxon>
        <taxon>Hyalella</taxon>
    </lineage>
</organism>
<dbReference type="Gene3D" id="2.60.40.1760">
    <property type="entry name" value="glycosyl hydrolase (family 31)"/>
    <property type="match status" value="1"/>
</dbReference>
<feature type="domain" description="Glycoside hydrolase family 31 TIM barrel" evidence="8">
    <location>
        <begin position="302"/>
        <end position="686"/>
    </location>
</feature>
<accession>A0A8B7PBP8</accession>
<dbReference type="SUPFAM" id="SSF74650">
    <property type="entry name" value="Galactose mutarotase-like"/>
    <property type="match status" value="1"/>
</dbReference>
<feature type="domain" description="Glycosyl hydrolase family 31 C-terminal" evidence="9">
    <location>
        <begin position="694"/>
        <end position="781"/>
    </location>
</feature>
<gene>
    <name evidence="11 12" type="primary">LOC108679484</name>
</gene>
<evidence type="ECO:0000313" key="12">
    <source>
        <dbReference type="RefSeq" id="XP_018023590.1"/>
    </source>
</evidence>
<dbReference type="InterPro" id="IPR013780">
    <property type="entry name" value="Glyco_hydro_b"/>
</dbReference>
<evidence type="ECO:0000256" key="1">
    <source>
        <dbReference type="ARBA" id="ARBA00007806"/>
    </source>
</evidence>
<dbReference type="OrthoDB" id="1334205at2759"/>
<dbReference type="InterPro" id="IPR048395">
    <property type="entry name" value="Glyco_hydro_31_C"/>
</dbReference>
<dbReference type="PANTHER" id="PTHR22762:SF133">
    <property type="entry name" value="P-TYPE DOMAIN-CONTAINING PROTEIN"/>
    <property type="match status" value="1"/>
</dbReference>
<comment type="similarity">
    <text evidence="1 6">Belongs to the glycosyl hydrolase 31 family.</text>
</comment>
<dbReference type="CDD" id="cd06602">
    <property type="entry name" value="GH31_MGAM_SI_GAA"/>
    <property type="match status" value="1"/>
</dbReference>
<dbReference type="KEGG" id="hazt:108679484"/>
<dbReference type="GO" id="GO:0004558">
    <property type="term" value="F:alpha-1,4-glucosidase activity"/>
    <property type="evidence" value="ECO:0007669"/>
    <property type="project" value="TreeGrafter"/>
</dbReference>
<dbReference type="AlphaFoldDB" id="A0A8B7PBP8"/>
<dbReference type="Pfam" id="PF01055">
    <property type="entry name" value="Glyco_hydro_31_2nd"/>
    <property type="match status" value="1"/>
</dbReference>
<evidence type="ECO:0000313" key="11">
    <source>
        <dbReference type="RefSeq" id="XP_018023589.1"/>
    </source>
</evidence>
<sequence length="908" mass="100471">MASRRHLVATLLLLIGSVAAQNGIECPFPGGTENGGGVAECSLYTACLWKGSECVMQNNGDIGYTVAGDPQDTGRGFKVGLDLIDATKTLFGGDIPGLELEVIYHEDYHVQVKIRDAASARYEVPVPLTLPAEAGTLPLYTVEVAAAGQPFEMSISRAATGTKVFSTVGALVYENQFIQFTTQLPSTYLYGFGENTHSRLRHTFEPRNTWPIFARDQPVGTGFMNEYGHHPYYSVVEDDAGHTHSVLFFNSNAMEYSTFLLSDGSPALTLRTIGGIIDLHFFFGPTPEDVNMQYAAMIGTTELPPYWSLGFHLSRWGYKSTDHVREVRQRMKEAGIPQDVQVIDIDYMENSRDFTIGAGNWSDLPQLVEELHSDGLKVTLILDPAVVIDFDNYEPVVRGRDADAFIKWMTPSLVPGDQPAGTNDYMVGYVWPDNKTVFPDFLKPETQDWWAQEIALFHQMVPFDSLWIDMNEPSNFGTNLDKPSNYPDDLEPWSLKCPFNFLDSPPYPTKMTRVGFSRSGRISDRTLCMSGAQTNGNDSYLLYDTHSLYGWSESVATHKAMELLFPGKRQLVLSRSTFPGSAPYAIHWLGDNEALWDDLARSVIGLIEFNLFGMPMVGADICGFSGRPTQELCARWMQLGAFYPFSRNHNAKNSPDQDPAVHPQVAEISKDVLLLRYKYLPYLYTLLHDAHMGGSSVVRPLYNVFPRDVIARDVDDQFFWGTGIMVAPVIAAGLTERDVYFPEGLWYDLASGARVSSLAGLVNVAAPLEVLPVFVRGGTILPNQAPATTTQLSRENPFGLTIALDSAFSAEGALFWDDGEYDRVMTYTSTFTFANNTLTSVVTNGQDELVGLSFDNVAFYGYPSNPTAITVNGEALDPSTWAFEEAIGVLNVKIDVPLDVSLDIQITV</sequence>
<dbReference type="CDD" id="cd14752">
    <property type="entry name" value="GH31_N"/>
    <property type="match status" value="1"/>
</dbReference>
<evidence type="ECO:0000256" key="3">
    <source>
        <dbReference type="ARBA" id="ARBA00022801"/>
    </source>
</evidence>
<dbReference type="GO" id="GO:0030246">
    <property type="term" value="F:carbohydrate binding"/>
    <property type="evidence" value="ECO:0007669"/>
    <property type="project" value="InterPro"/>
</dbReference>
<feature type="signal peptide" evidence="7">
    <location>
        <begin position="1"/>
        <end position="20"/>
    </location>
</feature>
<reference evidence="11 12" key="1">
    <citation type="submission" date="2025-04" db="UniProtKB">
        <authorList>
            <consortium name="RefSeq"/>
        </authorList>
    </citation>
    <scope>IDENTIFICATION</scope>
    <source>
        <tissue evidence="11 12">Whole organism</tissue>
    </source>
</reference>
<dbReference type="GO" id="GO:0005975">
    <property type="term" value="P:carbohydrate metabolic process"/>
    <property type="evidence" value="ECO:0007669"/>
    <property type="project" value="InterPro"/>
</dbReference>
<protein>
    <submittedName>
        <fullName evidence="11">Sucrase-isomaltase, intestinal isoform X1</fullName>
    </submittedName>
    <submittedName>
        <fullName evidence="12">Sucrase-isomaltase, intestinal isoform X2</fullName>
    </submittedName>
</protein>
<dbReference type="PANTHER" id="PTHR22762">
    <property type="entry name" value="ALPHA-GLUCOSIDASE"/>
    <property type="match status" value="1"/>
</dbReference>
<keyword evidence="3 6" id="KW-0378">Hydrolase</keyword>
<evidence type="ECO:0000259" key="8">
    <source>
        <dbReference type="Pfam" id="PF01055"/>
    </source>
</evidence>
<evidence type="ECO:0000313" key="10">
    <source>
        <dbReference type="Proteomes" id="UP000694843"/>
    </source>
</evidence>
<dbReference type="PROSITE" id="PS00707">
    <property type="entry name" value="GLYCOSYL_HYDROL_F31_2"/>
    <property type="match status" value="1"/>
</dbReference>
<evidence type="ECO:0000256" key="6">
    <source>
        <dbReference type="RuleBase" id="RU361185"/>
    </source>
</evidence>
<dbReference type="SUPFAM" id="SSF51011">
    <property type="entry name" value="Glycosyl hydrolase domain"/>
    <property type="match status" value="1"/>
</dbReference>
<dbReference type="Proteomes" id="UP000694843">
    <property type="component" value="Unplaced"/>
</dbReference>
<evidence type="ECO:0000259" key="9">
    <source>
        <dbReference type="Pfam" id="PF21365"/>
    </source>
</evidence>
<feature type="chain" id="PRO_5044664448" evidence="7">
    <location>
        <begin position="21"/>
        <end position="908"/>
    </location>
</feature>
<dbReference type="Pfam" id="PF21365">
    <property type="entry name" value="Glyco_hydro_31_3rd"/>
    <property type="match status" value="1"/>
</dbReference>
<dbReference type="InterPro" id="IPR017853">
    <property type="entry name" value="GH"/>
</dbReference>
<evidence type="ECO:0000256" key="2">
    <source>
        <dbReference type="ARBA" id="ARBA00022729"/>
    </source>
</evidence>
<dbReference type="Gene3D" id="2.60.40.1180">
    <property type="entry name" value="Golgi alpha-mannosidase II"/>
    <property type="match status" value="2"/>
</dbReference>
<keyword evidence="2 7" id="KW-0732">Signal</keyword>
<evidence type="ECO:0000256" key="4">
    <source>
        <dbReference type="ARBA" id="ARBA00023180"/>
    </source>
</evidence>
<dbReference type="InterPro" id="IPR011013">
    <property type="entry name" value="Gal_mutarotase_sf_dom"/>
</dbReference>
<dbReference type="InterPro" id="IPR030459">
    <property type="entry name" value="Glyco_hydro_31_CS"/>
</dbReference>
<dbReference type="GeneID" id="108679484"/>
<dbReference type="RefSeq" id="XP_018023589.1">
    <property type="nucleotide sequence ID" value="XM_018168100.1"/>
</dbReference>
<dbReference type="InterPro" id="IPR000322">
    <property type="entry name" value="Glyco_hydro_31_TIM"/>
</dbReference>
<dbReference type="Gene3D" id="3.20.20.80">
    <property type="entry name" value="Glycosidases"/>
    <property type="match status" value="1"/>
</dbReference>
<keyword evidence="5 6" id="KW-0326">Glycosidase</keyword>
<name>A0A8B7PBP8_HYAAZ</name>
<keyword evidence="10" id="KW-1185">Reference proteome</keyword>
<keyword evidence="4" id="KW-0325">Glycoprotein</keyword>
<evidence type="ECO:0000256" key="7">
    <source>
        <dbReference type="SAM" id="SignalP"/>
    </source>
</evidence>